<evidence type="ECO:0000313" key="2">
    <source>
        <dbReference type="Proteomes" id="UP001367508"/>
    </source>
</evidence>
<dbReference type="PANTHER" id="PTHR35324">
    <property type="entry name" value="BNAA08G03750D PROTEIN"/>
    <property type="match status" value="1"/>
</dbReference>
<proteinExistence type="predicted"/>
<dbReference type="PANTHER" id="PTHR35324:SF4">
    <property type="entry name" value="EXPRESSED PROTEIN"/>
    <property type="match status" value="1"/>
</dbReference>
<comment type="caution">
    <text evidence="1">The sequence shown here is derived from an EMBL/GenBank/DDBJ whole genome shotgun (WGS) entry which is preliminary data.</text>
</comment>
<dbReference type="EMBL" id="JAYMYQ010000002">
    <property type="protein sequence ID" value="KAK7351677.1"/>
    <property type="molecule type" value="Genomic_DNA"/>
</dbReference>
<reference evidence="1 2" key="1">
    <citation type="submission" date="2024-01" db="EMBL/GenBank/DDBJ databases">
        <title>The genomes of 5 underutilized Papilionoideae crops provide insights into root nodulation and disease resistanc.</title>
        <authorList>
            <person name="Jiang F."/>
        </authorList>
    </citation>
    <scope>NUCLEOTIDE SEQUENCE [LARGE SCALE GENOMIC DNA]</scope>
    <source>
        <strain evidence="1">LVBAO_FW01</strain>
        <tissue evidence="1">Leaves</tissue>
    </source>
</reference>
<keyword evidence="2" id="KW-1185">Reference proteome</keyword>
<sequence>MSSNSKAAKRQSVVWNDKRVEVGSSERRGTIEEDEEEEEKKEAVCVTSQLCLKPIKNSQNLDKEVVLRRIRHRKRMNKVRSAVGAFLRSPFSSNTSDSSVQGKRWVDDAFAAL</sequence>
<name>A0AAN9QXM1_CANGL</name>
<protein>
    <submittedName>
        <fullName evidence="1">Uncharacterized protein</fullName>
    </submittedName>
</protein>
<dbReference type="Proteomes" id="UP001367508">
    <property type="component" value="Unassembled WGS sequence"/>
</dbReference>
<evidence type="ECO:0000313" key="1">
    <source>
        <dbReference type="EMBL" id="KAK7351677.1"/>
    </source>
</evidence>
<gene>
    <name evidence="1" type="ORF">VNO77_11289</name>
</gene>
<dbReference type="AlphaFoldDB" id="A0AAN9QXM1"/>
<accession>A0AAN9QXM1</accession>
<organism evidence="1 2">
    <name type="scientific">Canavalia gladiata</name>
    <name type="common">Sword bean</name>
    <name type="synonym">Dolichos gladiatus</name>
    <dbReference type="NCBI Taxonomy" id="3824"/>
    <lineage>
        <taxon>Eukaryota</taxon>
        <taxon>Viridiplantae</taxon>
        <taxon>Streptophyta</taxon>
        <taxon>Embryophyta</taxon>
        <taxon>Tracheophyta</taxon>
        <taxon>Spermatophyta</taxon>
        <taxon>Magnoliopsida</taxon>
        <taxon>eudicotyledons</taxon>
        <taxon>Gunneridae</taxon>
        <taxon>Pentapetalae</taxon>
        <taxon>rosids</taxon>
        <taxon>fabids</taxon>
        <taxon>Fabales</taxon>
        <taxon>Fabaceae</taxon>
        <taxon>Papilionoideae</taxon>
        <taxon>50 kb inversion clade</taxon>
        <taxon>NPAAA clade</taxon>
        <taxon>indigoferoid/millettioid clade</taxon>
        <taxon>Phaseoleae</taxon>
        <taxon>Canavalia</taxon>
    </lineage>
</organism>